<evidence type="ECO:0000256" key="2">
    <source>
        <dbReference type="SAM" id="MobiDB-lite"/>
    </source>
</evidence>
<dbReference type="PROSITE" id="PS50076">
    <property type="entry name" value="DNAJ_2"/>
    <property type="match status" value="1"/>
</dbReference>
<dbReference type="CDD" id="cd06257">
    <property type="entry name" value="DnaJ"/>
    <property type="match status" value="1"/>
</dbReference>
<comment type="caution">
    <text evidence="4">The sequence shown here is derived from an EMBL/GenBank/DDBJ whole genome shotgun (WGS) entry which is preliminary data.</text>
</comment>
<dbReference type="InterPro" id="IPR052758">
    <property type="entry name" value="SRC_co-chaperone"/>
</dbReference>
<proteinExistence type="predicted"/>
<dbReference type="SUPFAM" id="SSF46565">
    <property type="entry name" value="Chaperone J-domain"/>
    <property type="match status" value="1"/>
</dbReference>
<dbReference type="PROSITE" id="PS00636">
    <property type="entry name" value="DNAJ_1"/>
    <property type="match status" value="1"/>
</dbReference>
<accession>A0ABN9UD31</accession>
<organism evidence="4 5">
    <name type="scientific">Prorocentrum cordatum</name>
    <dbReference type="NCBI Taxonomy" id="2364126"/>
    <lineage>
        <taxon>Eukaryota</taxon>
        <taxon>Sar</taxon>
        <taxon>Alveolata</taxon>
        <taxon>Dinophyceae</taxon>
        <taxon>Prorocentrales</taxon>
        <taxon>Prorocentraceae</taxon>
        <taxon>Prorocentrum</taxon>
    </lineage>
</organism>
<dbReference type="PANTHER" id="PTHR44200:SF1">
    <property type="entry name" value="DNAJ HOMOLOG SUBFAMILY C MEMBER 7"/>
    <property type="match status" value="1"/>
</dbReference>
<dbReference type="Pfam" id="PF00226">
    <property type="entry name" value="DnaJ"/>
    <property type="match status" value="1"/>
</dbReference>
<dbReference type="PANTHER" id="PTHR44200">
    <property type="entry name" value="DNAJ HOMOLOG SUBFAMILY C MEMBER 7"/>
    <property type="match status" value="1"/>
</dbReference>
<feature type="region of interest" description="Disordered" evidence="2">
    <location>
        <begin position="1"/>
        <end position="38"/>
    </location>
</feature>
<evidence type="ECO:0000313" key="4">
    <source>
        <dbReference type="EMBL" id="CAK0856914.1"/>
    </source>
</evidence>
<evidence type="ECO:0000313" key="5">
    <source>
        <dbReference type="Proteomes" id="UP001189429"/>
    </source>
</evidence>
<protein>
    <recommendedName>
        <fullName evidence="3">J domain-containing protein</fullName>
    </recommendedName>
</protein>
<dbReference type="SMART" id="SM00028">
    <property type="entry name" value="TPR"/>
    <property type="match status" value="2"/>
</dbReference>
<dbReference type="InterPro" id="IPR001623">
    <property type="entry name" value="DnaJ_domain"/>
</dbReference>
<dbReference type="SMART" id="SM00271">
    <property type="entry name" value="DnaJ"/>
    <property type="match status" value="1"/>
</dbReference>
<dbReference type="EMBL" id="CAUYUJ010015682">
    <property type="protein sequence ID" value="CAK0856914.1"/>
    <property type="molecule type" value="Genomic_DNA"/>
</dbReference>
<name>A0ABN9UD31_9DINO</name>
<gene>
    <name evidence="4" type="ORF">PCOR1329_LOCUS47167</name>
</gene>
<dbReference type="Proteomes" id="UP001189429">
    <property type="component" value="Unassembled WGS sequence"/>
</dbReference>
<dbReference type="InterPro" id="IPR018253">
    <property type="entry name" value="DnaJ_domain_CS"/>
</dbReference>
<dbReference type="PROSITE" id="PS50005">
    <property type="entry name" value="TPR"/>
    <property type="match status" value="1"/>
</dbReference>
<dbReference type="InterPro" id="IPR011990">
    <property type="entry name" value="TPR-like_helical_dom_sf"/>
</dbReference>
<feature type="non-terminal residue" evidence="4">
    <location>
        <position position="1"/>
    </location>
</feature>
<dbReference type="Gene3D" id="1.10.287.110">
    <property type="entry name" value="DnaJ domain"/>
    <property type="match status" value="1"/>
</dbReference>
<feature type="domain" description="J" evidence="3">
    <location>
        <begin position="216"/>
        <end position="278"/>
    </location>
</feature>
<keyword evidence="1" id="KW-0802">TPR repeat</keyword>
<evidence type="ECO:0000256" key="1">
    <source>
        <dbReference type="PROSITE-ProRule" id="PRU00339"/>
    </source>
</evidence>
<feature type="repeat" description="TPR" evidence="1">
    <location>
        <begin position="148"/>
        <end position="181"/>
    </location>
</feature>
<reference evidence="4" key="1">
    <citation type="submission" date="2023-10" db="EMBL/GenBank/DDBJ databases">
        <authorList>
            <person name="Chen Y."/>
            <person name="Shah S."/>
            <person name="Dougan E. K."/>
            <person name="Thang M."/>
            <person name="Chan C."/>
        </authorList>
    </citation>
    <scope>NUCLEOTIDE SEQUENCE [LARGE SCALE GENOMIC DNA]</scope>
</reference>
<dbReference type="Gene3D" id="1.25.40.10">
    <property type="entry name" value="Tetratricopeptide repeat domain"/>
    <property type="match status" value="1"/>
</dbReference>
<dbReference type="SUPFAM" id="SSF48452">
    <property type="entry name" value="TPR-like"/>
    <property type="match status" value="1"/>
</dbReference>
<dbReference type="InterPro" id="IPR036869">
    <property type="entry name" value="J_dom_sf"/>
</dbReference>
<dbReference type="InterPro" id="IPR019734">
    <property type="entry name" value="TPR_rpt"/>
</dbReference>
<evidence type="ECO:0000259" key="3">
    <source>
        <dbReference type="PROSITE" id="PS50076"/>
    </source>
</evidence>
<feature type="compositionally biased region" description="Basic and acidic residues" evidence="2">
    <location>
        <begin position="9"/>
        <end position="21"/>
    </location>
</feature>
<sequence length="332" mass="36769">EADIGLAETPEHSPAEAEVLDRPLGPQAPPSAIHEGSAADEAVELASEGGVATTADAAGATRAEGAAALRLRLTLVRALLRSQLQRAAEAAEEAYGRALALARAGLREDRWGCARLCADRAVVRRRLGDLAGALADADEALSTFPRYARALFRRGLVLLELGRPRDAVRAFEGVLRLDRRWPQLCHWLARARAESRRADVARGAARGAAEDEAGENYYGLLGVSADFTLDELKHAFRRASLTYHPDKPGGSERAFRRVAAAYETLADQERRKSYDQGRDLSDSFFQEIEREYFPERYGFWPFGDPYEDKRRFMSLRRGQTSQRGAQEQAWDL</sequence>
<keyword evidence="5" id="KW-1185">Reference proteome</keyword>
<dbReference type="PRINTS" id="PR00625">
    <property type="entry name" value="JDOMAIN"/>
</dbReference>